<evidence type="ECO:0000256" key="1">
    <source>
        <dbReference type="SAM" id="Phobius"/>
    </source>
</evidence>
<dbReference type="AlphaFoldDB" id="A0A8S0SDQ1"/>
<dbReference type="Gramene" id="OE9A034042T1">
    <property type="protein sequence ID" value="OE9A034042C1"/>
    <property type="gene ID" value="OE9A034042"/>
</dbReference>
<keyword evidence="1" id="KW-1133">Transmembrane helix</keyword>
<gene>
    <name evidence="2" type="ORF">OLEA9_A034042</name>
</gene>
<reference evidence="2 3" key="1">
    <citation type="submission" date="2019-12" db="EMBL/GenBank/DDBJ databases">
        <authorList>
            <person name="Alioto T."/>
            <person name="Alioto T."/>
            <person name="Gomez Garrido J."/>
        </authorList>
    </citation>
    <scope>NUCLEOTIDE SEQUENCE [LARGE SCALE GENOMIC DNA]</scope>
</reference>
<dbReference type="Proteomes" id="UP000594638">
    <property type="component" value="Unassembled WGS sequence"/>
</dbReference>
<evidence type="ECO:0000313" key="2">
    <source>
        <dbReference type="EMBL" id="CAA2989829.1"/>
    </source>
</evidence>
<protein>
    <submittedName>
        <fullName evidence="2">Uncharacterized protein</fullName>
    </submittedName>
</protein>
<keyword evidence="3" id="KW-1185">Reference proteome</keyword>
<name>A0A8S0SDQ1_OLEEU</name>
<sequence>MENHVKMTLSCEWMETVLHCMVFTVVPICVLECSDAQRLRPEMWRLSRIIEWKPCYRHFEFVFLFMLTSCGLHSSVLLLWTLSDEMLCVMVFELLAC</sequence>
<dbReference type="EMBL" id="CACTIH010004157">
    <property type="protein sequence ID" value="CAA2989829.1"/>
    <property type="molecule type" value="Genomic_DNA"/>
</dbReference>
<proteinExistence type="predicted"/>
<evidence type="ECO:0000313" key="3">
    <source>
        <dbReference type="Proteomes" id="UP000594638"/>
    </source>
</evidence>
<feature type="transmembrane region" description="Helical" evidence="1">
    <location>
        <begin position="55"/>
        <end position="80"/>
    </location>
</feature>
<accession>A0A8S0SDQ1</accession>
<organism evidence="2 3">
    <name type="scientific">Olea europaea subsp. europaea</name>
    <dbReference type="NCBI Taxonomy" id="158383"/>
    <lineage>
        <taxon>Eukaryota</taxon>
        <taxon>Viridiplantae</taxon>
        <taxon>Streptophyta</taxon>
        <taxon>Embryophyta</taxon>
        <taxon>Tracheophyta</taxon>
        <taxon>Spermatophyta</taxon>
        <taxon>Magnoliopsida</taxon>
        <taxon>eudicotyledons</taxon>
        <taxon>Gunneridae</taxon>
        <taxon>Pentapetalae</taxon>
        <taxon>asterids</taxon>
        <taxon>lamiids</taxon>
        <taxon>Lamiales</taxon>
        <taxon>Oleaceae</taxon>
        <taxon>Oleeae</taxon>
        <taxon>Olea</taxon>
    </lineage>
</organism>
<keyword evidence="1" id="KW-0812">Transmembrane</keyword>
<keyword evidence="1" id="KW-0472">Membrane</keyword>
<comment type="caution">
    <text evidence="2">The sequence shown here is derived from an EMBL/GenBank/DDBJ whole genome shotgun (WGS) entry which is preliminary data.</text>
</comment>